<keyword evidence="2" id="KW-1185">Reference proteome</keyword>
<organism evidence="1 2">
    <name type="scientific">Rhynocoris fuscipes</name>
    <dbReference type="NCBI Taxonomy" id="488301"/>
    <lineage>
        <taxon>Eukaryota</taxon>
        <taxon>Metazoa</taxon>
        <taxon>Ecdysozoa</taxon>
        <taxon>Arthropoda</taxon>
        <taxon>Hexapoda</taxon>
        <taxon>Insecta</taxon>
        <taxon>Pterygota</taxon>
        <taxon>Neoptera</taxon>
        <taxon>Paraneoptera</taxon>
        <taxon>Hemiptera</taxon>
        <taxon>Heteroptera</taxon>
        <taxon>Panheteroptera</taxon>
        <taxon>Cimicomorpha</taxon>
        <taxon>Reduviidae</taxon>
        <taxon>Harpactorinae</taxon>
        <taxon>Harpactorini</taxon>
        <taxon>Rhynocoris</taxon>
    </lineage>
</organism>
<evidence type="ECO:0000313" key="1">
    <source>
        <dbReference type="EMBL" id="KAK9505782.1"/>
    </source>
</evidence>
<comment type="caution">
    <text evidence="1">The sequence shown here is derived from an EMBL/GenBank/DDBJ whole genome shotgun (WGS) entry which is preliminary data.</text>
</comment>
<dbReference type="EMBL" id="JAPXFL010000006">
    <property type="protein sequence ID" value="KAK9505782.1"/>
    <property type="molecule type" value="Genomic_DNA"/>
</dbReference>
<gene>
    <name evidence="1" type="ORF">O3M35_009766</name>
</gene>
<proteinExistence type="predicted"/>
<dbReference type="Proteomes" id="UP001461498">
    <property type="component" value="Unassembled WGS sequence"/>
</dbReference>
<evidence type="ECO:0000313" key="2">
    <source>
        <dbReference type="Proteomes" id="UP001461498"/>
    </source>
</evidence>
<dbReference type="AlphaFoldDB" id="A0AAW1DA15"/>
<protein>
    <submittedName>
        <fullName evidence="1">Uncharacterized protein</fullName>
    </submittedName>
</protein>
<reference evidence="1 2" key="1">
    <citation type="submission" date="2022-12" db="EMBL/GenBank/DDBJ databases">
        <title>Chromosome-level genome assembly of true bugs.</title>
        <authorList>
            <person name="Ma L."/>
            <person name="Li H."/>
        </authorList>
    </citation>
    <scope>NUCLEOTIDE SEQUENCE [LARGE SCALE GENOMIC DNA]</scope>
    <source>
        <strain evidence="1">Lab_2022b</strain>
    </source>
</reference>
<sequence>MQLRLCNKETIKIFLEGNAHIIKTDDIYSICNLNEAESLSHMFFKCPIYRVSGSTFVSPLVSPNNNDSNKNDDDLLASVLSMKSDQQVKNVFYYTCVKYLKLDRLF</sequence>
<accession>A0AAW1DA15</accession>
<name>A0AAW1DA15_9HEMI</name>